<keyword evidence="1" id="KW-0812">Transmembrane</keyword>
<proteinExistence type="predicted"/>
<sequence length="116" mass="12634">MTLVEAVDSYFEYLLPITILAGFVVCFVTFFMRHGDEAIAIDSISKGATSCAFPSGFAFILCAAFPDYVPKVADATLAFFVGGLALMLIPFIDVKKVYLASITPKHDREKPARVSD</sequence>
<evidence type="ECO:0000313" key="4">
    <source>
        <dbReference type="EMBL" id="ASN68597.1"/>
    </source>
</evidence>
<keyword evidence="1" id="KW-0472">Membrane</keyword>
<dbReference type="EMBL" id="MF417878">
    <property type="protein sequence ID" value="ASN68597.1"/>
    <property type="molecule type" value="Genomic_DNA"/>
</dbReference>
<evidence type="ECO:0000313" key="3">
    <source>
        <dbReference type="EMBL" id="ASN68498.1"/>
    </source>
</evidence>
<protein>
    <submittedName>
        <fullName evidence="4">Uncharacterized protein</fullName>
    </submittedName>
</protein>
<keyword evidence="1" id="KW-1133">Transmembrane helix</keyword>
<feature type="transmembrane region" description="Helical" evidence="1">
    <location>
        <begin position="72"/>
        <end position="92"/>
    </location>
</feature>
<accession>A0A2H4J5I9</accession>
<dbReference type="EMBL" id="MF417877">
    <property type="protein sequence ID" value="ASN68498.1"/>
    <property type="molecule type" value="Genomic_DNA"/>
</dbReference>
<evidence type="ECO:0000313" key="2">
    <source>
        <dbReference type="EMBL" id="ASN68350.1"/>
    </source>
</evidence>
<gene>
    <name evidence="2" type="ORF">3F6_9</name>
    <name evidence="5" type="ORF">7F6_31</name>
    <name evidence="4" type="ORF">8S7_64</name>
    <name evidence="3" type="ORF">9F7_61</name>
</gene>
<organism evidence="4">
    <name type="scientific">uncultured Caudovirales phage</name>
    <dbReference type="NCBI Taxonomy" id="2100421"/>
    <lineage>
        <taxon>Viruses</taxon>
        <taxon>Duplodnaviria</taxon>
        <taxon>Heunggongvirae</taxon>
        <taxon>Uroviricota</taxon>
        <taxon>Caudoviricetes</taxon>
        <taxon>Peduoviridae</taxon>
        <taxon>Maltschvirus</taxon>
        <taxon>Maltschvirus maltsch</taxon>
    </lineage>
</organism>
<evidence type="ECO:0000256" key="1">
    <source>
        <dbReference type="SAM" id="Phobius"/>
    </source>
</evidence>
<dbReference type="EMBL" id="MF417942">
    <property type="protein sequence ID" value="ASN72132.1"/>
    <property type="molecule type" value="Genomic_DNA"/>
</dbReference>
<name>A0A2H4J5I9_9CAUD</name>
<feature type="transmembrane region" description="Helical" evidence="1">
    <location>
        <begin position="44"/>
        <end position="66"/>
    </location>
</feature>
<evidence type="ECO:0000313" key="5">
    <source>
        <dbReference type="EMBL" id="ASN72132.1"/>
    </source>
</evidence>
<dbReference type="EMBL" id="MF417876">
    <property type="protein sequence ID" value="ASN68350.1"/>
    <property type="molecule type" value="Genomic_DNA"/>
</dbReference>
<reference evidence="4" key="1">
    <citation type="submission" date="2017-06" db="EMBL/GenBank/DDBJ databases">
        <title>Novel phages from South African skin metaviromes.</title>
        <authorList>
            <person name="van Zyl L.J."/>
            <person name="Abrahams Y."/>
            <person name="Stander E.A."/>
            <person name="Kirby B.M."/>
            <person name="Clavaud C."/>
            <person name="Farcet C."/>
            <person name="Breton L."/>
            <person name="Trindade M.I."/>
        </authorList>
    </citation>
    <scope>NUCLEOTIDE SEQUENCE</scope>
</reference>
<feature type="transmembrane region" description="Helical" evidence="1">
    <location>
        <begin position="13"/>
        <end position="32"/>
    </location>
</feature>